<reference evidence="3 4" key="1">
    <citation type="submission" date="2019-11" db="EMBL/GenBank/DDBJ databases">
        <authorList>
            <person name="He Y."/>
        </authorList>
    </citation>
    <scope>NUCLEOTIDE SEQUENCE [LARGE SCALE GENOMIC DNA]</scope>
    <source>
        <strain evidence="3 4">SCSIO 58843</strain>
    </source>
</reference>
<dbReference type="Proteomes" id="UP000334019">
    <property type="component" value="Chromosome"/>
</dbReference>
<evidence type="ECO:0000313" key="3">
    <source>
        <dbReference type="EMBL" id="QGG94880.1"/>
    </source>
</evidence>
<dbReference type="EMBL" id="CP045851">
    <property type="protein sequence ID" value="QGG94880.1"/>
    <property type="molecule type" value="Genomic_DNA"/>
</dbReference>
<feature type="domain" description="Thioesterase" evidence="2">
    <location>
        <begin position="45"/>
        <end position="123"/>
    </location>
</feature>
<organism evidence="3 4">
    <name type="scientific">Actinomarinicola tropica</name>
    <dbReference type="NCBI Taxonomy" id="2789776"/>
    <lineage>
        <taxon>Bacteria</taxon>
        <taxon>Bacillati</taxon>
        <taxon>Actinomycetota</taxon>
        <taxon>Acidimicrobiia</taxon>
        <taxon>Acidimicrobiales</taxon>
        <taxon>Iamiaceae</taxon>
        <taxon>Actinomarinicola</taxon>
    </lineage>
</organism>
<dbReference type="SUPFAM" id="SSF54637">
    <property type="entry name" value="Thioesterase/thiol ester dehydrase-isomerase"/>
    <property type="match status" value="1"/>
</dbReference>
<dbReference type="RefSeq" id="WP_153758988.1">
    <property type="nucleotide sequence ID" value="NZ_CP045851.1"/>
</dbReference>
<dbReference type="InterPro" id="IPR006683">
    <property type="entry name" value="Thioestr_dom"/>
</dbReference>
<dbReference type="Gene3D" id="3.10.129.10">
    <property type="entry name" value="Hotdog Thioesterase"/>
    <property type="match status" value="1"/>
</dbReference>
<keyword evidence="4" id="KW-1185">Reference proteome</keyword>
<accession>A0A5Q2RLZ6</accession>
<dbReference type="PANTHER" id="PTHR43240">
    <property type="entry name" value="1,4-DIHYDROXY-2-NAPHTHOYL-COA THIOESTERASE 1"/>
    <property type="match status" value="1"/>
</dbReference>
<dbReference type="AlphaFoldDB" id="A0A5Q2RLZ6"/>
<dbReference type="InterPro" id="IPR003736">
    <property type="entry name" value="PAAI_dom"/>
</dbReference>
<dbReference type="Pfam" id="PF03061">
    <property type="entry name" value="4HBT"/>
    <property type="match status" value="1"/>
</dbReference>
<dbReference type="InterPro" id="IPR029069">
    <property type="entry name" value="HotDog_dom_sf"/>
</dbReference>
<sequence>MTDEMTANLNAMMPLGGVLGISAERMDPEETVLSMPWRADLCTTGGLLHGGAVMALADSAGGACAFANLPEGAIGTSTIESKTNFLGGVREGTVTATARPLHVGSTTIVVETELRREDGRLVAKVTQTQTVLRPRS</sequence>
<proteinExistence type="predicted"/>
<protein>
    <submittedName>
        <fullName evidence="3">Hotdog fold thioesterase</fullName>
    </submittedName>
</protein>
<keyword evidence="1" id="KW-0378">Hydrolase</keyword>
<evidence type="ECO:0000259" key="2">
    <source>
        <dbReference type="Pfam" id="PF03061"/>
    </source>
</evidence>
<dbReference type="PANTHER" id="PTHR43240:SF8">
    <property type="entry name" value="PHENYLACETIC ACID DEGRADATION-RELATED PROTEIN"/>
    <property type="match status" value="1"/>
</dbReference>
<dbReference type="GO" id="GO:0061522">
    <property type="term" value="F:1,4-dihydroxy-2-naphthoyl-CoA thioesterase activity"/>
    <property type="evidence" value="ECO:0007669"/>
    <property type="project" value="TreeGrafter"/>
</dbReference>
<name>A0A5Q2RLZ6_9ACTN</name>
<evidence type="ECO:0000313" key="4">
    <source>
        <dbReference type="Proteomes" id="UP000334019"/>
    </source>
</evidence>
<gene>
    <name evidence="3" type="ORF">GH723_07030</name>
</gene>
<dbReference type="NCBIfam" id="TIGR00369">
    <property type="entry name" value="unchar_dom_1"/>
    <property type="match status" value="1"/>
</dbReference>
<dbReference type="GO" id="GO:0005829">
    <property type="term" value="C:cytosol"/>
    <property type="evidence" value="ECO:0007669"/>
    <property type="project" value="TreeGrafter"/>
</dbReference>
<dbReference type="CDD" id="cd03443">
    <property type="entry name" value="PaaI_thioesterase"/>
    <property type="match status" value="1"/>
</dbReference>
<evidence type="ECO:0000256" key="1">
    <source>
        <dbReference type="ARBA" id="ARBA00022801"/>
    </source>
</evidence>
<dbReference type="KEGG" id="atq:GH723_07030"/>